<accession>A0A543J1I2</accession>
<dbReference type="AlphaFoldDB" id="A0A543J1I2"/>
<dbReference type="EMBL" id="VFPQ01000001">
    <property type="protein sequence ID" value="TQM76686.1"/>
    <property type="molecule type" value="Genomic_DNA"/>
</dbReference>
<evidence type="ECO:0000313" key="2">
    <source>
        <dbReference type="EMBL" id="TQM76686.1"/>
    </source>
</evidence>
<feature type="region of interest" description="Disordered" evidence="1">
    <location>
        <begin position="1"/>
        <end position="75"/>
    </location>
</feature>
<dbReference type="Proteomes" id="UP000319213">
    <property type="component" value="Unassembled WGS sequence"/>
</dbReference>
<feature type="compositionally biased region" description="Basic and acidic residues" evidence="1">
    <location>
        <begin position="23"/>
        <end position="35"/>
    </location>
</feature>
<evidence type="ECO:0000313" key="3">
    <source>
        <dbReference type="Proteomes" id="UP000319213"/>
    </source>
</evidence>
<feature type="compositionally biased region" description="Basic and acidic residues" evidence="1">
    <location>
        <begin position="59"/>
        <end position="75"/>
    </location>
</feature>
<sequence length="75" mass="8032">MAGGQGRGEGTEGEIEMTGPRTYDSRSFADRRPLDPDAGDEPDFAEEHTPSATDPPNAKADDGAPDERWDNPTTV</sequence>
<keyword evidence="3" id="KW-1185">Reference proteome</keyword>
<proteinExistence type="predicted"/>
<reference evidence="2 3" key="1">
    <citation type="submission" date="2019-06" db="EMBL/GenBank/DDBJ databases">
        <title>Sequencing the genomes of 1000 actinobacteria strains.</title>
        <authorList>
            <person name="Klenk H.-P."/>
        </authorList>
    </citation>
    <scope>NUCLEOTIDE SEQUENCE [LARGE SCALE GENOMIC DNA]</scope>
    <source>
        <strain evidence="2 3">DSM 43186</strain>
    </source>
</reference>
<protein>
    <submittedName>
        <fullName evidence="2">Uncharacterized protein</fullName>
    </submittedName>
</protein>
<gene>
    <name evidence="2" type="ORF">FHX40_3431</name>
</gene>
<comment type="caution">
    <text evidence="2">The sequence shown here is derived from an EMBL/GenBank/DDBJ whole genome shotgun (WGS) entry which is preliminary data.</text>
</comment>
<name>A0A543J1I2_9ACTN</name>
<organism evidence="2 3">
    <name type="scientific">Thermopolyspora flexuosa</name>
    <dbReference type="NCBI Taxonomy" id="103836"/>
    <lineage>
        <taxon>Bacteria</taxon>
        <taxon>Bacillati</taxon>
        <taxon>Actinomycetota</taxon>
        <taxon>Actinomycetes</taxon>
        <taxon>Streptosporangiales</taxon>
        <taxon>Streptosporangiaceae</taxon>
        <taxon>Thermopolyspora</taxon>
    </lineage>
</organism>
<evidence type="ECO:0000256" key="1">
    <source>
        <dbReference type="SAM" id="MobiDB-lite"/>
    </source>
</evidence>